<comment type="caution">
    <text evidence="2">The sequence shown here is derived from an EMBL/GenBank/DDBJ whole genome shotgun (WGS) entry which is preliminary data.</text>
</comment>
<evidence type="ECO:0000256" key="1">
    <source>
        <dbReference type="SAM" id="Phobius"/>
    </source>
</evidence>
<dbReference type="EMBL" id="CAJVCH010557331">
    <property type="protein sequence ID" value="CAG7830729.1"/>
    <property type="molecule type" value="Genomic_DNA"/>
</dbReference>
<keyword evidence="1" id="KW-0472">Membrane</keyword>
<evidence type="ECO:0000313" key="2">
    <source>
        <dbReference type="EMBL" id="CAG7830729.1"/>
    </source>
</evidence>
<gene>
    <name evidence="2" type="ORF">AFUS01_LOCUS40515</name>
</gene>
<protein>
    <submittedName>
        <fullName evidence="2">Uncharacterized protein</fullName>
    </submittedName>
</protein>
<name>A0A8J2PRE2_9HEXA</name>
<dbReference type="AlphaFoldDB" id="A0A8J2PRE2"/>
<accession>A0A8J2PRE2</accession>
<reference evidence="2" key="1">
    <citation type="submission" date="2021-06" db="EMBL/GenBank/DDBJ databases">
        <authorList>
            <person name="Hodson N. C."/>
            <person name="Mongue J. A."/>
            <person name="Jaron S. K."/>
        </authorList>
    </citation>
    <scope>NUCLEOTIDE SEQUENCE</scope>
</reference>
<sequence length="73" mass="8426">MSIGITVLGINVLIVNGLTVIIQFWNVIYLRDFPWFLNQCFVLSNDFKNFAIQNQMKRKSEKVDILALCIASF</sequence>
<proteinExistence type="predicted"/>
<dbReference type="Proteomes" id="UP000708208">
    <property type="component" value="Unassembled WGS sequence"/>
</dbReference>
<feature type="non-terminal residue" evidence="2">
    <location>
        <position position="1"/>
    </location>
</feature>
<evidence type="ECO:0000313" key="3">
    <source>
        <dbReference type="Proteomes" id="UP000708208"/>
    </source>
</evidence>
<keyword evidence="3" id="KW-1185">Reference proteome</keyword>
<keyword evidence="1" id="KW-1133">Transmembrane helix</keyword>
<keyword evidence="1" id="KW-0812">Transmembrane</keyword>
<organism evidence="2 3">
    <name type="scientific">Allacma fusca</name>
    <dbReference type="NCBI Taxonomy" id="39272"/>
    <lineage>
        <taxon>Eukaryota</taxon>
        <taxon>Metazoa</taxon>
        <taxon>Ecdysozoa</taxon>
        <taxon>Arthropoda</taxon>
        <taxon>Hexapoda</taxon>
        <taxon>Collembola</taxon>
        <taxon>Symphypleona</taxon>
        <taxon>Sminthuridae</taxon>
        <taxon>Allacma</taxon>
    </lineage>
</organism>
<feature type="transmembrane region" description="Helical" evidence="1">
    <location>
        <begin position="7"/>
        <end position="28"/>
    </location>
</feature>